<evidence type="ECO:0000313" key="2">
    <source>
        <dbReference type="WBParaSite" id="Pan_g4142.t1"/>
    </source>
</evidence>
<dbReference type="Proteomes" id="UP000492821">
    <property type="component" value="Unassembled WGS sequence"/>
</dbReference>
<dbReference type="AlphaFoldDB" id="A0A7E4VWS2"/>
<sequence length="128" mass="15428">MAQLKEHMLREIATNLCHSYRYIRKRLITLENFILSGKEPARVFCQIVARNITIRDITSNNLRVLYRGESWWHKRSFLDILMIKFARKVHMDSFRGVYESAKLGYSKLMAENTGWLKTFDFFKFEIEW</sequence>
<reference evidence="2" key="2">
    <citation type="submission" date="2020-10" db="UniProtKB">
        <authorList>
            <consortium name="WormBaseParasite"/>
        </authorList>
    </citation>
    <scope>IDENTIFICATION</scope>
</reference>
<protein>
    <submittedName>
        <fullName evidence="2">DUF1460 domain-containing protein</fullName>
    </submittedName>
</protein>
<organism evidence="1 2">
    <name type="scientific">Panagrellus redivivus</name>
    <name type="common">Microworm</name>
    <dbReference type="NCBI Taxonomy" id="6233"/>
    <lineage>
        <taxon>Eukaryota</taxon>
        <taxon>Metazoa</taxon>
        <taxon>Ecdysozoa</taxon>
        <taxon>Nematoda</taxon>
        <taxon>Chromadorea</taxon>
        <taxon>Rhabditida</taxon>
        <taxon>Tylenchina</taxon>
        <taxon>Panagrolaimomorpha</taxon>
        <taxon>Panagrolaimoidea</taxon>
        <taxon>Panagrolaimidae</taxon>
        <taxon>Panagrellus</taxon>
    </lineage>
</organism>
<evidence type="ECO:0000313" key="1">
    <source>
        <dbReference type="Proteomes" id="UP000492821"/>
    </source>
</evidence>
<name>A0A7E4VWS2_PANRE</name>
<reference evidence="1" key="1">
    <citation type="journal article" date="2013" name="Genetics">
        <title>The draft genome and transcriptome of Panagrellus redivivus are shaped by the harsh demands of a free-living lifestyle.</title>
        <authorList>
            <person name="Srinivasan J."/>
            <person name="Dillman A.R."/>
            <person name="Macchietto M.G."/>
            <person name="Heikkinen L."/>
            <person name="Lakso M."/>
            <person name="Fracchia K.M."/>
            <person name="Antoshechkin I."/>
            <person name="Mortazavi A."/>
            <person name="Wong G."/>
            <person name="Sternberg P.W."/>
        </authorList>
    </citation>
    <scope>NUCLEOTIDE SEQUENCE [LARGE SCALE GENOMIC DNA]</scope>
    <source>
        <strain evidence="1">MT8872</strain>
    </source>
</reference>
<dbReference type="WBParaSite" id="Pan_g4142.t1">
    <property type="protein sequence ID" value="Pan_g4142.t1"/>
    <property type="gene ID" value="Pan_g4142"/>
</dbReference>
<accession>A0A7E4VWS2</accession>
<keyword evidence="1" id="KW-1185">Reference proteome</keyword>
<proteinExistence type="predicted"/>